<sequence>MLLRRFGRCKFDLMVVVMALISSFEWGNLLQRKRLNYLKLLRKEM</sequence>
<evidence type="ECO:0000256" key="1">
    <source>
        <dbReference type="SAM" id="Phobius"/>
    </source>
</evidence>
<dbReference type="Proteomes" id="UP000011864">
    <property type="component" value="Chromosome"/>
</dbReference>
<keyword evidence="3" id="KW-1185">Reference proteome</keyword>
<keyword evidence="1" id="KW-0812">Transmembrane</keyword>
<dbReference type="PATRIC" id="fig|1129794.4.peg.2644"/>
<dbReference type="EMBL" id="CP003837">
    <property type="protein sequence ID" value="AGH44774.1"/>
    <property type="molecule type" value="Genomic_DNA"/>
</dbReference>
<gene>
    <name evidence="2" type="ORF">C427_2665</name>
</gene>
<dbReference type="HOGENOM" id="CLU_3203102_0_0_6"/>
<dbReference type="STRING" id="1129794.C427_2665"/>
<dbReference type="KEGG" id="gps:C427_2665"/>
<evidence type="ECO:0000313" key="2">
    <source>
        <dbReference type="EMBL" id="AGH44774.1"/>
    </source>
</evidence>
<name>K7AL28_9ALTE</name>
<dbReference type="AlphaFoldDB" id="K7AL28"/>
<proteinExistence type="predicted"/>
<accession>K7AL28</accession>
<protein>
    <submittedName>
        <fullName evidence="2">Uncharacterized protein</fullName>
    </submittedName>
</protein>
<feature type="transmembrane region" description="Helical" evidence="1">
    <location>
        <begin position="12"/>
        <end position="30"/>
    </location>
</feature>
<organism evidence="2 3">
    <name type="scientific">Paraglaciecola psychrophila 170</name>
    <dbReference type="NCBI Taxonomy" id="1129794"/>
    <lineage>
        <taxon>Bacteria</taxon>
        <taxon>Pseudomonadati</taxon>
        <taxon>Pseudomonadota</taxon>
        <taxon>Gammaproteobacteria</taxon>
        <taxon>Alteromonadales</taxon>
        <taxon>Alteromonadaceae</taxon>
        <taxon>Paraglaciecola</taxon>
    </lineage>
</organism>
<keyword evidence="1" id="KW-1133">Transmembrane helix</keyword>
<reference evidence="2 3" key="1">
    <citation type="journal article" date="2013" name="Genome Announc.">
        <title>Complete Genome Sequence of Glaciecola psychrophila Strain 170T.</title>
        <authorList>
            <person name="Yin J."/>
            <person name="Chen J."/>
            <person name="Liu G."/>
            <person name="Yu Y."/>
            <person name="Song L."/>
            <person name="Wang X."/>
            <person name="Qu X."/>
        </authorList>
    </citation>
    <scope>NUCLEOTIDE SEQUENCE [LARGE SCALE GENOMIC DNA]</scope>
    <source>
        <strain evidence="2 3">170</strain>
    </source>
</reference>
<keyword evidence="1" id="KW-0472">Membrane</keyword>
<evidence type="ECO:0000313" key="3">
    <source>
        <dbReference type="Proteomes" id="UP000011864"/>
    </source>
</evidence>